<evidence type="ECO:0000313" key="4">
    <source>
        <dbReference type="Proteomes" id="UP000196138"/>
    </source>
</evidence>
<organism evidence="3 4">
    <name type="scientific">Comamonas serinivorans</name>
    <dbReference type="NCBI Taxonomy" id="1082851"/>
    <lineage>
        <taxon>Bacteria</taxon>
        <taxon>Pseudomonadati</taxon>
        <taxon>Pseudomonadota</taxon>
        <taxon>Betaproteobacteria</taxon>
        <taxon>Burkholderiales</taxon>
        <taxon>Comamonadaceae</taxon>
        <taxon>Comamonas</taxon>
    </lineage>
</organism>
<proteinExistence type="inferred from homology"/>
<dbReference type="RefSeq" id="WP_087277603.1">
    <property type="nucleotide sequence ID" value="NZ_CP021455.1"/>
</dbReference>
<dbReference type="PROSITE" id="PS51318">
    <property type="entry name" value="TAT"/>
    <property type="match status" value="1"/>
</dbReference>
<dbReference type="SUPFAM" id="SSF53850">
    <property type="entry name" value="Periplasmic binding protein-like II"/>
    <property type="match status" value="1"/>
</dbReference>
<protein>
    <submittedName>
        <fullName evidence="3">ABC transporter substrate-binding protein</fullName>
    </submittedName>
</protein>
<reference evidence="3 4" key="1">
    <citation type="submission" date="2017-05" db="EMBL/GenBank/DDBJ databases">
        <authorList>
            <person name="Song R."/>
            <person name="Chenine A.L."/>
            <person name="Ruprecht R.M."/>
        </authorList>
    </citation>
    <scope>NUCLEOTIDE SEQUENCE [LARGE SCALE GENOMIC DNA]</scope>
    <source>
        <strain evidence="3 4">DSM 26136</strain>
    </source>
</reference>
<accession>A0A1Y0EJZ6</accession>
<sequence length="325" mass="34003">MDCTRRTVLKQAGAGTLAALAPAAWANTAWPRKSVRVIVPFTPGGSTDIAARLAADGMARALGQPFVVDNRPGAGGNLGLEALARAEADGYTLGILTTAHPINGWLYAKPGYDLKASFSPIGFLQEGPIMLVAHPSLPVNSVAELIAYAKANPNKLNFSSSGKGNSTHMAGELFCHRAGVRITHVPYKGSAPAIADTVAGVCELSFDTMISALPHVKAGKLKALAVTTAQRSPMTPNVPSLAETLPGYQVSAWNGIVAPAGTPRPVIAQLHAALTEALAAPTVVKRFEDMGVSSRPMAPEAFQRFILQEAEMWGKTVQAAHITLD</sequence>
<keyword evidence="4" id="KW-1185">Reference proteome</keyword>
<dbReference type="PIRSF" id="PIRSF017082">
    <property type="entry name" value="YflP"/>
    <property type="match status" value="1"/>
</dbReference>
<evidence type="ECO:0000256" key="1">
    <source>
        <dbReference type="ARBA" id="ARBA00006987"/>
    </source>
</evidence>
<evidence type="ECO:0000313" key="3">
    <source>
        <dbReference type="EMBL" id="ARU03963.1"/>
    </source>
</evidence>
<dbReference type="OrthoDB" id="8678477at2"/>
<dbReference type="Proteomes" id="UP000196138">
    <property type="component" value="Chromosome"/>
</dbReference>
<name>A0A1Y0EJZ6_9BURK</name>
<comment type="similarity">
    <text evidence="1">Belongs to the UPF0065 (bug) family.</text>
</comment>
<dbReference type="EMBL" id="CP021455">
    <property type="protein sequence ID" value="ARU03963.1"/>
    <property type="molecule type" value="Genomic_DNA"/>
</dbReference>
<dbReference type="PANTHER" id="PTHR42928">
    <property type="entry name" value="TRICARBOXYLATE-BINDING PROTEIN"/>
    <property type="match status" value="1"/>
</dbReference>
<keyword evidence="2" id="KW-0732">Signal</keyword>
<dbReference type="Gene3D" id="3.40.190.150">
    <property type="entry name" value="Bordetella uptake gene, domain 1"/>
    <property type="match status" value="1"/>
</dbReference>
<dbReference type="InterPro" id="IPR042100">
    <property type="entry name" value="Bug_dom1"/>
</dbReference>
<feature type="signal peptide" evidence="2">
    <location>
        <begin position="1"/>
        <end position="26"/>
    </location>
</feature>
<dbReference type="AlphaFoldDB" id="A0A1Y0EJZ6"/>
<dbReference type="CDD" id="cd13578">
    <property type="entry name" value="PBP2_Bug27"/>
    <property type="match status" value="1"/>
</dbReference>
<feature type="chain" id="PRO_5012146425" evidence="2">
    <location>
        <begin position="27"/>
        <end position="325"/>
    </location>
</feature>
<dbReference type="InterPro" id="IPR006311">
    <property type="entry name" value="TAT_signal"/>
</dbReference>
<evidence type="ECO:0000256" key="2">
    <source>
        <dbReference type="SAM" id="SignalP"/>
    </source>
</evidence>
<dbReference type="Gene3D" id="3.40.190.10">
    <property type="entry name" value="Periplasmic binding protein-like II"/>
    <property type="match status" value="1"/>
</dbReference>
<dbReference type="InterPro" id="IPR005064">
    <property type="entry name" value="BUG"/>
</dbReference>
<dbReference type="Pfam" id="PF03401">
    <property type="entry name" value="TctC"/>
    <property type="match status" value="1"/>
</dbReference>
<dbReference type="KEGG" id="cser:CCO03_04100"/>
<gene>
    <name evidence="3" type="ORF">CCO03_04100</name>
</gene>
<dbReference type="PANTHER" id="PTHR42928:SF5">
    <property type="entry name" value="BLR1237 PROTEIN"/>
    <property type="match status" value="1"/>
</dbReference>